<protein>
    <recommendedName>
        <fullName evidence="2">HMA domain-containing protein</fullName>
    </recommendedName>
</protein>
<comment type="caution">
    <text evidence="3">The sequence shown here is derived from an EMBL/GenBank/DDBJ whole genome shotgun (WGS) entry which is preliminary data.</text>
</comment>
<evidence type="ECO:0000313" key="3">
    <source>
        <dbReference type="EMBL" id="CAI0450759.1"/>
    </source>
</evidence>
<accession>A0AAV0MWV2</accession>
<feature type="domain" description="HMA" evidence="2">
    <location>
        <begin position="64"/>
        <end position="127"/>
    </location>
</feature>
<dbReference type="PANTHER" id="PTHR22814">
    <property type="entry name" value="COPPER TRANSPORT PROTEIN ATOX1-RELATED"/>
    <property type="match status" value="1"/>
</dbReference>
<dbReference type="CDD" id="cd00371">
    <property type="entry name" value="HMA"/>
    <property type="match status" value="1"/>
</dbReference>
<evidence type="ECO:0000259" key="2">
    <source>
        <dbReference type="PROSITE" id="PS50846"/>
    </source>
</evidence>
<dbReference type="SUPFAM" id="SSF55008">
    <property type="entry name" value="HMA, heavy metal-associated domain"/>
    <property type="match status" value="1"/>
</dbReference>
<evidence type="ECO:0000256" key="1">
    <source>
        <dbReference type="ARBA" id="ARBA00022723"/>
    </source>
</evidence>
<dbReference type="EMBL" id="CAMGYJ010000007">
    <property type="protein sequence ID" value="CAI0450759.1"/>
    <property type="molecule type" value="Genomic_DNA"/>
</dbReference>
<dbReference type="GO" id="GO:0046872">
    <property type="term" value="F:metal ion binding"/>
    <property type="evidence" value="ECO:0007669"/>
    <property type="project" value="UniProtKB-KW"/>
</dbReference>
<dbReference type="PROSITE" id="PS50846">
    <property type="entry name" value="HMA_2"/>
    <property type="match status" value="1"/>
</dbReference>
<name>A0AAV0MWV2_9ROSI</name>
<proteinExistence type="predicted"/>
<reference evidence="3" key="1">
    <citation type="submission" date="2022-08" db="EMBL/GenBank/DDBJ databases">
        <authorList>
            <person name="Gutierrez-Valencia J."/>
        </authorList>
    </citation>
    <scope>NUCLEOTIDE SEQUENCE</scope>
</reference>
<organism evidence="3 4">
    <name type="scientific">Linum tenue</name>
    <dbReference type="NCBI Taxonomy" id="586396"/>
    <lineage>
        <taxon>Eukaryota</taxon>
        <taxon>Viridiplantae</taxon>
        <taxon>Streptophyta</taxon>
        <taxon>Embryophyta</taxon>
        <taxon>Tracheophyta</taxon>
        <taxon>Spermatophyta</taxon>
        <taxon>Magnoliopsida</taxon>
        <taxon>eudicotyledons</taxon>
        <taxon>Gunneridae</taxon>
        <taxon>Pentapetalae</taxon>
        <taxon>rosids</taxon>
        <taxon>fabids</taxon>
        <taxon>Malpighiales</taxon>
        <taxon>Linaceae</taxon>
        <taxon>Linum</taxon>
    </lineage>
</organism>
<sequence>MGALDSLSDFVHDFFAVAKQKRKRKPLQVRTYYLVINFGYFVARRRRLGLLILLLLSFLVGVNSQTVEIKVKMDCDGCERKVRNAVSHMKGVKSVEVIRKQSRVVVTGHVEPNKVLKKILRTGKKAEFWPYVQYNLVAYPYVAGAYDKKAPSGYVRNVVQALPNPSAPTGAGEHFTTMFSDDNPNGCSVM</sequence>
<dbReference type="Pfam" id="PF00403">
    <property type="entry name" value="HMA"/>
    <property type="match status" value="1"/>
</dbReference>
<keyword evidence="4" id="KW-1185">Reference proteome</keyword>
<keyword evidence="1" id="KW-0479">Metal-binding</keyword>
<dbReference type="InterPro" id="IPR036163">
    <property type="entry name" value="HMA_dom_sf"/>
</dbReference>
<dbReference type="PANTHER" id="PTHR22814:SF356">
    <property type="entry name" value="HEAVY METAL-ASSOCIATED ISOPRENYLATED PLANT PROTEIN 20"/>
    <property type="match status" value="1"/>
</dbReference>
<dbReference type="Gene3D" id="3.30.70.100">
    <property type="match status" value="1"/>
</dbReference>
<gene>
    <name evidence="3" type="ORF">LITE_LOCUS30627</name>
</gene>
<dbReference type="InterPro" id="IPR006121">
    <property type="entry name" value="HMA_dom"/>
</dbReference>
<dbReference type="Proteomes" id="UP001154282">
    <property type="component" value="Unassembled WGS sequence"/>
</dbReference>
<evidence type="ECO:0000313" key="4">
    <source>
        <dbReference type="Proteomes" id="UP001154282"/>
    </source>
</evidence>
<dbReference type="AlphaFoldDB" id="A0AAV0MWV2"/>